<protein>
    <submittedName>
        <fullName evidence="7">Aromatic ring-hydroxylating dioxygenase subunit alpha</fullName>
    </submittedName>
</protein>
<name>A0A934WZ58_9BACT</name>
<dbReference type="EMBL" id="JAEQBW010000004">
    <property type="protein sequence ID" value="MBK6265500.1"/>
    <property type="molecule type" value="Genomic_DNA"/>
</dbReference>
<evidence type="ECO:0000256" key="5">
    <source>
        <dbReference type="ARBA" id="ARBA00023014"/>
    </source>
</evidence>
<dbReference type="SUPFAM" id="SSF55961">
    <property type="entry name" value="Bet v1-like"/>
    <property type="match status" value="1"/>
</dbReference>
<keyword evidence="1" id="KW-0001">2Fe-2S</keyword>
<dbReference type="InterPro" id="IPR050584">
    <property type="entry name" value="Cholesterol_7-desaturase"/>
</dbReference>
<dbReference type="Gene3D" id="2.102.10.10">
    <property type="entry name" value="Rieske [2Fe-2S] iron-sulphur domain"/>
    <property type="match status" value="1"/>
</dbReference>
<dbReference type="PANTHER" id="PTHR21266:SF60">
    <property type="entry name" value="3-KETOSTEROID-9-ALPHA-MONOOXYGENASE, OXYGENASE COMPONENT"/>
    <property type="match status" value="1"/>
</dbReference>
<keyword evidence="4" id="KW-0408">Iron</keyword>
<dbReference type="GO" id="GO:0046872">
    <property type="term" value="F:metal ion binding"/>
    <property type="evidence" value="ECO:0007669"/>
    <property type="project" value="UniProtKB-KW"/>
</dbReference>
<dbReference type="InterPro" id="IPR044043">
    <property type="entry name" value="VanA_C_cat"/>
</dbReference>
<feature type="domain" description="Rieske" evidence="6">
    <location>
        <begin position="15"/>
        <end position="120"/>
    </location>
</feature>
<proteinExistence type="predicted"/>
<evidence type="ECO:0000313" key="8">
    <source>
        <dbReference type="Proteomes" id="UP000611723"/>
    </source>
</evidence>
<dbReference type="Gene3D" id="3.90.380.10">
    <property type="entry name" value="Naphthalene 1,2-dioxygenase Alpha Subunit, Chain A, domain 1"/>
    <property type="match status" value="1"/>
</dbReference>
<gene>
    <name evidence="7" type="ORF">JKA74_10665</name>
</gene>
<dbReference type="Pfam" id="PF00355">
    <property type="entry name" value="Rieske"/>
    <property type="match status" value="1"/>
</dbReference>
<keyword evidence="7" id="KW-0223">Dioxygenase</keyword>
<dbReference type="InterPro" id="IPR036922">
    <property type="entry name" value="Rieske_2Fe-2S_sf"/>
</dbReference>
<dbReference type="GO" id="GO:0051537">
    <property type="term" value="F:2 iron, 2 sulfur cluster binding"/>
    <property type="evidence" value="ECO:0007669"/>
    <property type="project" value="UniProtKB-KW"/>
</dbReference>
<dbReference type="GO" id="GO:0051213">
    <property type="term" value="F:dioxygenase activity"/>
    <property type="evidence" value="ECO:0007669"/>
    <property type="project" value="UniProtKB-KW"/>
</dbReference>
<accession>A0A934WZ58</accession>
<keyword evidence="2" id="KW-0479">Metal-binding</keyword>
<evidence type="ECO:0000256" key="4">
    <source>
        <dbReference type="ARBA" id="ARBA00023004"/>
    </source>
</evidence>
<dbReference type="PANTHER" id="PTHR21266">
    <property type="entry name" value="IRON-SULFUR DOMAIN CONTAINING PROTEIN"/>
    <property type="match status" value="1"/>
</dbReference>
<evidence type="ECO:0000313" key="7">
    <source>
        <dbReference type="EMBL" id="MBK6265500.1"/>
    </source>
</evidence>
<evidence type="ECO:0000256" key="1">
    <source>
        <dbReference type="ARBA" id="ARBA00022714"/>
    </source>
</evidence>
<dbReference type="PROSITE" id="PS51296">
    <property type="entry name" value="RIESKE"/>
    <property type="match status" value="1"/>
</dbReference>
<evidence type="ECO:0000256" key="2">
    <source>
        <dbReference type="ARBA" id="ARBA00022723"/>
    </source>
</evidence>
<sequence>MSKMYKSSGELVNHWYAAGQSKAFKKGKPQSVVIFEKPLVIWRMKDGSLTVMLDRCNHRNAPLSEGKVLNDCLICPYHGWTYNKEGKCIEIPSEGPNVDRIPNKKVESFPLKEAYGLVWVWMGKDKSPTSAPFEMPVMKELGWHSYYMETKFSNTVTDLVENFMDVPHTVFVHKGWFRDRKQICIKAKVERTADSVLVSYDQPNDSIGFSGWLVNPKELPMKHTDNFYMPNITRVDYIFGGNERGFIITSTCTPVSPYETMVYTLISYKFGWLTPIAKLGLSAYTRKVINQDVWIMDVHGKNIQRFDETDYHSTQCDFMHLYIESLREYATNADEKSIPEPTVKEIEFWV</sequence>
<dbReference type="Proteomes" id="UP000611723">
    <property type="component" value="Unassembled WGS sequence"/>
</dbReference>
<dbReference type="RefSeq" id="WP_201431183.1">
    <property type="nucleotide sequence ID" value="NZ_JAEQBW010000004.1"/>
</dbReference>
<evidence type="ECO:0000259" key="6">
    <source>
        <dbReference type="PROSITE" id="PS51296"/>
    </source>
</evidence>
<organism evidence="7 8">
    <name type="scientific">Marivirga aurantiaca</name>
    <dbReference type="NCBI Taxonomy" id="2802615"/>
    <lineage>
        <taxon>Bacteria</taxon>
        <taxon>Pseudomonadati</taxon>
        <taxon>Bacteroidota</taxon>
        <taxon>Cytophagia</taxon>
        <taxon>Cytophagales</taxon>
        <taxon>Marivirgaceae</taxon>
        <taxon>Marivirga</taxon>
    </lineage>
</organism>
<keyword evidence="3" id="KW-0560">Oxidoreductase</keyword>
<dbReference type="CDD" id="cd03469">
    <property type="entry name" value="Rieske_RO_Alpha_N"/>
    <property type="match status" value="1"/>
</dbReference>
<dbReference type="InterPro" id="IPR017941">
    <property type="entry name" value="Rieske_2Fe-2S"/>
</dbReference>
<keyword evidence="5" id="KW-0411">Iron-sulfur</keyword>
<dbReference type="SUPFAM" id="SSF50022">
    <property type="entry name" value="ISP domain"/>
    <property type="match status" value="1"/>
</dbReference>
<reference evidence="7" key="1">
    <citation type="submission" date="2021-01" db="EMBL/GenBank/DDBJ databases">
        <title>Marivirga aurantiaca sp. nov., isolated from intertidal surface sediments.</title>
        <authorList>
            <person name="Zhang M."/>
        </authorList>
    </citation>
    <scope>NUCLEOTIDE SEQUENCE</scope>
    <source>
        <strain evidence="7">S37H4</strain>
    </source>
</reference>
<keyword evidence="8" id="KW-1185">Reference proteome</keyword>
<comment type="caution">
    <text evidence="7">The sequence shown here is derived from an EMBL/GenBank/DDBJ whole genome shotgun (WGS) entry which is preliminary data.</text>
</comment>
<dbReference type="Pfam" id="PF19112">
    <property type="entry name" value="VanA_C"/>
    <property type="match status" value="1"/>
</dbReference>
<evidence type="ECO:0000256" key="3">
    <source>
        <dbReference type="ARBA" id="ARBA00023002"/>
    </source>
</evidence>
<dbReference type="AlphaFoldDB" id="A0A934WZ58"/>